<accession>D1AN57</accession>
<dbReference type="Proteomes" id="UP000000845">
    <property type="component" value="Chromosome"/>
</dbReference>
<evidence type="ECO:0000313" key="1">
    <source>
        <dbReference type="EMBL" id="ACZ09661.1"/>
    </source>
</evidence>
<organism evidence="1 2">
    <name type="scientific">Sebaldella termitidis (strain ATCC 33386 / NCTC 11300)</name>
    <dbReference type="NCBI Taxonomy" id="526218"/>
    <lineage>
        <taxon>Bacteria</taxon>
        <taxon>Fusobacteriati</taxon>
        <taxon>Fusobacteriota</taxon>
        <taxon>Fusobacteriia</taxon>
        <taxon>Fusobacteriales</taxon>
        <taxon>Leptotrichiaceae</taxon>
        <taxon>Sebaldella</taxon>
    </lineage>
</organism>
<dbReference type="AlphaFoldDB" id="D1AN57"/>
<dbReference type="KEGG" id="str:Sterm_2817"/>
<keyword evidence="2" id="KW-1185">Reference proteome</keyword>
<protein>
    <submittedName>
        <fullName evidence="1">Uncharacterized protein</fullName>
    </submittedName>
</protein>
<reference evidence="1 2" key="2">
    <citation type="journal article" date="2010" name="Stand. Genomic Sci.">
        <title>Complete genome sequence of Sebaldella termitidis type strain (NCTC 11300).</title>
        <authorList>
            <person name="Harmon-Smith M."/>
            <person name="Celia L."/>
            <person name="Chertkov O."/>
            <person name="Lapidus A."/>
            <person name="Copeland A."/>
            <person name="Glavina Del Rio T."/>
            <person name="Nolan M."/>
            <person name="Lucas S."/>
            <person name="Tice H."/>
            <person name="Cheng J.F."/>
            <person name="Han C."/>
            <person name="Detter J.C."/>
            <person name="Bruce D."/>
            <person name="Goodwin L."/>
            <person name="Pitluck S."/>
            <person name="Pati A."/>
            <person name="Liolios K."/>
            <person name="Ivanova N."/>
            <person name="Mavromatis K."/>
            <person name="Mikhailova N."/>
            <person name="Chen A."/>
            <person name="Palaniappan K."/>
            <person name="Land M."/>
            <person name="Hauser L."/>
            <person name="Chang Y.J."/>
            <person name="Jeffries C.D."/>
            <person name="Brettin T."/>
            <person name="Goker M."/>
            <person name="Beck B."/>
            <person name="Bristow J."/>
            <person name="Eisen J.A."/>
            <person name="Markowitz V."/>
            <person name="Hugenholtz P."/>
            <person name="Kyrpides N.C."/>
            <person name="Klenk H.P."/>
            <person name="Chen F."/>
        </authorList>
    </citation>
    <scope>NUCLEOTIDE SEQUENCE [LARGE SCALE GENOMIC DNA]</scope>
    <source>
        <strain evidence="2">ATCC 33386 / NCTC 11300</strain>
    </source>
</reference>
<dbReference type="RefSeq" id="WP_012862255.1">
    <property type="nucleotide sequence ID" value="NC_013517.1"/>
</dbReference>
<evidence type="ECO:0000313" key="2">
    <source>
        <dbReference type="Proteomes" id="UP000000845"/>
    </source>
</evidence>
<reference evidence="2" key="1">
    <citation type="submission" date="2009-09" db="EMBL/GenBank/DDBJ databases">
        <title>The complete chromosome of Sebaldella termitidis ATCC 33386.</title>
        <authorList>
            <consortium name="US DOE Joint Genome Institute (JGI-PGF)"/>
            <person name="Lucas S."/>
            <person name="Copeland A."/>
            <person name="Lapidus A."/>
            <person name="Glavina del Rio T."/>
            <person name="Dalin E."/>
            <person name="Tice H."/>
            <person name="Bruce D."/>
            <person name="Goodwin L."/>
            <person name="Pitluck S."/>
            <person name="Kyrpides N."/>
            <person name="Mavromatis K."/>
            <person name="Ivanova N."/>
            <person name="Mikhailova N."/>
            <person name="Sims D."/>
            <person name="Meincke L."/>
            <person name="Brettin T."/>
            <person name="Detter J.C."/>
            <person name="Han C."/>
            <person name="Larimer F."/>
            <person name="Land M."/>
            <person name="Hauser L."/>
            <person name="Markowitz V."/>
            <person name="Cheng J.F."/>
            <person name="Hugenholtz P."/>
            <person name="Woyke T."/>
            <person name="Wu D."/>
            <person name="Eisen J.A."/>
        </authorList>
    </citation>
    <scope>NUCLEOTIDE SEQUENCE [LARGE SCALE GENOMIC DNA]</scope>
    <source>
        <strain evidence="2">ATCC 33386 / NCTC 11300</strain>
    </source>
</reference>
<sequence length="174" mass="20801">MKNVYIYNKALELIATPYITNEEEFIENPKRFYPDYLEEHYYSFTKLINPVIENGEIREMTRAERVGAGQEELQEGEYFEGNEVKIKEKPSEFHDWNSQKNEWIHDKEKEISVLNNELEGIDKERFLREQTLKEAEAQNRKFVIGGLKKEIAELTSDYDEKYARYEELTGEEEK</sequence>
<dbReference type="STRING" id="526218.Sterm_2817"/>
<dbReference type="EMBL" id="CP001739">
    <property type="protein sequence ID" value="ACZ09661.1"/>
    <property type="molecule type" value="Genomic_DNA"/>
</dbReference>
<name>D1AN57_SEBTE</name>
<dbReference type="HOGENOM" id="CLU_1538994_0_0_0"/>
<gene>
    <name evidence="1" type="ordered locus">Sterm_2817</name>
</gene>
<proteinExistence type="predicted"/>